<keyword evidence="5 9" id="KW-0347">Helicase</keyword>
<dbReference type="InterPro" id="IPR014014">
    <property type="entry name" value="RNA_helicase_DEAD_Q_motif"/>
</dbReference>
<dbReference type="Pfam" id="PF00271">
    <property type="entry name" value="Helicase_C"/>
    <property type="match status" value="1"/>
</dbReference>
<dbReference type="CDD" id="cd17946">
    <property type="entry name" value="DEADc_DDX24"/>
    <property type="match status" value="1"/>
</dbReference>
<dbReference type="InterPro" id="IPR014001">
    <property type="entry name" value="Helicase_ATP-bd"/>
</dbReference>
<dbReference type="PROSITE" id="PS51195">
    <property type="entry name" value="Q_MOTIF"/>
    <property type="match status" value="1"/>
</dbReference>
<comment type="domain">
    <text evidence="10">The Q motif is unique to and characteristic of the DEAD box family of RNA helicases and controls ATP binding and hydrolysis.</text>
</comment>
<dbReference type="AlphaFoldDB" id="A0A136IUQ7"/>
<dbReference type="GO" id="GO:0005730">
    <property type="term" value="C:nucleolus"/>
    <property type="evidence" value="ECO:0007669"/>
    <property type="project" value="UniProtKB-SubCell"/>
</dbReference>
<dbReference type="PANTHER" id="PTHR24031">
    <property type="entry name" value="RNA HELICASE"/>
    <property type="match status" value="1"/>
</dbReference>
<evidence type="ECO:0000259" key="12">
    <source>
        <dbReference type="PROSITE" id="PS51192"/>
    </source>
</evidence>
<evidence type="ECO:0000259" key="13">
    <source>
        <dbReference type="PROSITE" id="PS51194"/>
    </source>
</evidence>
<dbReference type="InterPro" id="IPR001650">
    <property type="entry name" value="Helicase_C-like"/>
</dbReference>
<organism evidence="15 16">
    <name type="scientific">Microdochium bolleyi</name>
    <dbReference type="NCBI Taxonomy" id="196109"/>
    <lineage>
        <taxon>Eukaryota</taxon>
        <taxon>Fungi</taxon>
        <taxon>Dikarya</taxon>
        <taxon>Ascomycota</taxon>
        <taxon>Pezizomycotina</taxon>
        <taxon>Sordariomycetes</taxon>
        <taxon>Xylariomycetidae</taxon>
        <taxon>Xylariales</taxon>
        <taxon>Microdochiaceae</taxon>
        <taxon>Microdochium</taxon>
    </lineage>
</organism>
<comment type="function">
    <text evidence="10">RNA helicase.</text>
</comment>
<dbReference type="GO" id="GO:0003724">
    <property type="term" value="F:RNA helicase activity"/>
    <property type="evidence" value="ECO:0007669"/>
    <property type="project" value="UniProtKB-EC"/>
</dbReference>
<keyword evidence="4 9" id="KW-0378">Hydrolase</keyword>
<dbReference type="CDD" id="cd18787">
    <property type="entry name" value="SF2_C_DEAD"/>
    <property type="match status" value="1"/>
</dbReference>
<protein>
    <recommendedName>
        <fullName evidence="10">ATP-dependent RNA helicase</fullName>
        <ecNumber evidence="10">3.6.4.13</ecNumber>
    </recommendedName>
</protein>
<dbReference type="PROSITE" id="PS51194">
    <property type="entry name" value="HELICASE_CTER"/>
    <property type="match status" value="1"/>
</dbReference>
<comment type="subcellular location">
    <subcellularLocation>
        <location evidence="1">Nucleus</location>
        <location evidence="1">Nucleolus</location>
    </subcellularLocation>
</comment>
<feature type="region of interest" description="Disordered" evidence="11">
    <location>
        <begin position="295"/>
        <end position="316"/>
    </location>
</feature>
<reference evidence="16" key="1">
    <citation type="submission" date="2016-02" db="EMBL/GenBank/DDBJ databases">
        <title>Draft genome sequence of Microdochium bolleyi, a fungal endophyte of beachgrass.</title>
        <authorList>
            <consortium name="DOE Joint Genome Institute"/>
            <person name="David A.S."/>
            <person name="May G."/>
            <person name="Haridas S."/>
            <person name="Lim J."/>
            <person name="Wang M."/>
            <person name="Labutti K."/>
            <person name="Lipzen A."/>
            <person name="Barry K."/>
            <person name="Grigoriev I.V."/>
        </authorList>
    </citation>
    <scope>NUCLEOTIDE SEQUENCE [LARGE SCALE GENOMIC DNA]</scope>
    <source>
        <strain evidence="16">J235TASD1</strain>
    </source>
</reference>
<evidence type="ECO:0000256" key="1">
    <source>
        <dbReference type="ARBA" id="ARBA00004604"/>
    </source>
</evidence>
<keyword evidence="7 10" id="KW-0694">RNA-binding</keyword>
<feature type="region of interest" description="Disordered" evidence="11">
    <location>
        <begin position="83"/>
        <end position="203"/>
    </location>
</feature>
<dbReference type="STRING" id="196109.A0A136IUQ7"/>
<dbReference type="Proteomes" id="UP000070501">
    <property type="component" value="Unassembled WGS sequence"/>
</dbReference>
<comment type="similarity">
    <text evidence="9">Belongs to the DEAD box helicase family.</text>
</comment>
<dbReference type="GO" id="GO:0016787">
    <property type="term" value="F:hydrolase activity"/>
    <property type="evidence" value="ECO:0007669"/>
    <property type="project" value="UniProtKB-KW"/>
</dbReference>
<keyword evidence="6 9" id="KW-0067">ATP-binding</keyword>
<name>A0A136IUQ7_9PEZI</name>
<dbReference type="GO" id="GO:0006364">
    <property type="term" value="P:rRNA processing"/>
    <property type="evidence" value="ECO:0007669"/>
    <property type="project" value="UniProtKB-KW"/>
</dbReference>
<dbReference type="Gene3D" id="3.40.50.300">
    <property type="entry name" value="P-loop containing nucleotide triphosphate hydrolases"/>
    <property type="match status" value="2"/>
</dbReference>
<dbReference type="SMART" id="SM00490">
    <property type="entry name" value="HELICc"/>
    <property type="match status" value="1"/>
</dbReference>
<evidence type="ECO:0000256" key="7">
    <source>
        <dbReference type="ARBA" id="ARBA00022884"/>
    </source>
</evidence>
<dbReference type="InterPro" id="IPR000629">
    <property type="entry name" value="RNA-helicase_DEAD-box_CS"/>
</dbReference>
<feature type="short sequence motif" description="Q motif" evidence="8">
    <location>
        <begin position="227"/>
        <end position="255"/>
    </location>
</feature>
<evidence type="ECO:0000313" key="16">
    <source>
        <dbReference type="Proteomes" id="UP000070501"/>
    </source>
</evidence>
<dbReference type="GO" id="GO:0003723">
    <property type="term" value="F:RNA binding"/>
    <property type="evidence" value="ECO:0007669"/>
    <property type="project" value="UniProtKB-UniRule"/>
</dbReference>
<evidence type="ECO:0000259" key="14">
    <source>
        <dbReference type="PROSITE" id="PS51195"/>
    </source>
</evidence>
<evidence type="ECO:0000256" key="11">
    <source>
        <dbReference type="SAM" id="MobiDB-lite"/>
    </source>
</evidence>
<dbReference type="PROSITE" id="PS00039">
    <property type="entry name" value="DEAD_ATP_HELICASE"/>
    <property type="match status" value="1"/>
</dbReference>
<gene>
    <name evidence="15" type="ORF">Micbo1qcDRAFT_197325</name>
</gene>
<dbReference type="SUPFAM" id="SSF52540">
    <property type="entry name" value="P-loop containing nucleoside triphosphate hydrolases"/>
    <property type="match status" value="1"/>
</dbReference>
<feature type="domain" description="Helicase ATP-binding" evidence="12">
    <location>
        <begin position="258"/>
        <end position="465"/>
    </location>
</feature>
<feature type="region of interest" description="Disordered" evidence="11">
    <location>
        <begin position="1"/>
        <end position="44"/>
    </location>
</feature>
<dbReference type="EC" id="3.6.4.13" evidence="10"/>
<comment type="catalytic activity">
    <reaction evidence="10">
        <text>ATP + H2O = ADP + phosphate + H(+)</text>
        <dbReference type="Rhea" id="RHEA:13065"/>
        <dbReference type="ChEBI" id="CHEBI:15377"/>
        <dbReference type="ChEBI" id="CHEBI:15378"/>
        <dbReference type="ChEBI" id="CHEBI:30616"/>
        <dbReference type="ChEBI" id="CHEBI:43474"/>
        <dbReference type="ChEBI" id="CHEBI:456216"/>
        <dbReference type="EC" id="3.6.4.13"/>
    </reaction>
</comment>
<evidence type="ECO:0000313" key="15">
    <source>
        <dbReference type="EMBL" id="KXJ88546.1"/>
    </source>
</evidence>
<dbReference type="OrthoDB" id="4310724at2759"/>
<proteinExistence type="inferred from homology"/>
<evidence type="ECO:0000256" key="2">
    <source>
        <dbReference type="ARBA" id="ARBA00022552"/>
    </source>
</evidence>
<dbReference type="PROSITE" id="PS51192">
    <property type="entry name" value="HELICASE_ATP_BIND_1"/>
    <property type="match status" value="1"/>
</dbReference>
<keyword evidence="3 9" id="KW-0547">Nucleotide-binding</keyword>
<evidence type="ECO:0000256" key="6">
    <source>
        <dbReference type="ARBA" id="ARBA00022840"/>
    </source>
</evidence>
<dbReference type="SMART" id="SM00487">
    <property type="entry name" value="DEXDc"/>
    <property type="match status" value="1"/>
</dbReference>
<evidence type="ECO:0000256" key="3">
    <source>
        <dbReference type="ARBA" id="ARBA00022741"/>
    </source>
</evidence>
<feature type="domain" description="DEAD-box RNA helicase Q" evidence="14">
    <location>
        <begin position="227"/>
        <end position="255"/>
    </location>
</feature>
<accession>A0A136IUQ7</accession>
<dbReference type="InParanoid" id="A0A136IUQ7"/>
<dbReference type="InterPro" id="IPR011545">
    <property type="entry name" value="DEAD/DEAH_box_helicase_dom"/>
</dbReference>
<sequence>MAPGMQGNKKRKAAPNGAAGLDKKRKTQATSAKAAAKKARRTVGVDSLKWSKAILPDMTNDAEGFFGLEEIDDVEVIRHKDNRVEFRALESATVQDDDKKAKSQKGKKGQQETETAPDNTQMDEVEDVEFEGFGDDEPSPVEGSAGNTNPEDQVSDDTPTAEATEDAESEPVAPTEVELADKPTKKKEKKNKKKAPVETEEDLELESNVFNALVDTAEEPEEEVDVTDWKALELSPELLAALSKLKFSKPTQIQAASVPHILAGHDVIGKASTGSGKTLAFGIPIVEKWLQAKLQKEEETDGENDTTDTEPASKSPLALILSPTRELAHQLTEHIKNLCSGLPVSPFVCSVTGGLSVQKQQRQLAKADIVIGTPGRLWEVLSSSSDLMQSFRNIGYLVVDEADRLLTEGHFKEASEILSALDRLEVEEDGDEPEAKPRQTLVFSATFNKGLQQKLAGKGKYNLMTEQDSMEYLLKKLNFREEKPKFIDVNPVSQMAEGLKEGLVECGAMEKDLYLYALLLLYPTARALVFTNSISSARRITPMLQNLNLPAFALHSQMPQKARLRSIERFTAAPKGQSAILIATDVAARGLDIPGVDLVVHYHVPRAADTYVHRSGRTARAQQTGLSILLSAAEEVTPTRRLIAKVHARRDGGKPSRKNFFVQSVEMDRKLVGRLKPRLTLAKKIADAQLAKEKGNKDDDWMRNAAEELGVEYDGDEIENVGKWGGRGSGRQKKAEEARGLTKAELNAFRAELRELLSKRVNTGVSEKYIATGMVDVDELLRGAKGDFLGKVEGLDIATL</sequence>
<feature type="compositionally biased region" description="Acidic residues" evidence="11">
    <location>
        <begin position="121"/>
        <end position="139"/>
    </location>
</feature>
<feature type="compositionally biased region" description="Acidic residues" evidence="11">
    <location>
        <begin position="298"/>
        <end position="308"/>
    </location>
</feature>
<dbReference type="InterPro" id="IPR027417">
    <property type="entry name" value="P-loop_NTPase"/>
</dbReference>
<dbReference type="GO" id="GO:0005524">
    <property type="term" value="F:ATP binding"/>
    <property type="evidence" value="ECO:0007669"/>
    <property type="project" value="UniProtKB-UniRule"/>
</dbReference>
<keyword evidence="16" id="KW-1185">Reference proteome</keyword>
<evidence type="ECO:0000256" key="5">
    <source>
        <dbReference type="ARBA" id="ARBA00022806"/>
    </source>
</evidence>
<evidence type="ECO:0000256" key="10">
    <source>
        <dbReference type="RuleBase" id="RU365068"/>
    </source>
</evidence>
<dbReference type="EMBL" id="KQ964258">
    <property type="protein sequence ID" value="KXJ88546.1"/>
    <property type="molecule type" value="Genomic_DNA"/>
</dbReference>
<evidence type="ECO:0000256" key="9">
    <source>
        <dbReference type="RuleBase" id="RU000492"/>
    </source>
</evidence>
<dbReference type="FunCoup" id="A0A136IUQ7">
    <property type="interactions" value="894"/>
</dbReference>
<evidence type="ECO:0000256" key="8">
    <source>
        <dbReference type="PROSITE-ProRule" id="PRU00552"/>
    </source>
</evidence>
<dbReference type="Pfam" id="PF00270">
    <property type="entry name" value="DEAD"/>
    <property type="match status" value="1"/>
</dbReference>
<feature type="domain" description="Helicase C-terminal" evidence="13">
    <location>
        <begin position="514"/>
        <end position="673"/>
    </location>
</feature>
<keyword evidence="2" id="KW-0698">rRNA processing</keyword>
<evidence type="ECO:0000256" key="4">
    <source>
        <dbReference type="ARBA" id="ARBA00022801"/>
    </source>
</evidence>
<feature type="compositionally biased region" description="Basic residues" evidence="11">
    <location>
        <begin position="184"/>
        <end position="194"/>
    </location>
</feature>
<feature type="compositionally biased region" description="Polar residues" evidence="11">
    <location>
        <begin position="145"/>
        <end position="158"/>
    </location>
</feature>